<dbReference type="EMBL" id="AQPN01000043">
    <property type="protein sequence ID" value="EOR95726.1"/>
    <property type="molecule type" value="Genomic_DNA"/>
</dbReference>
<evidence type="ECO:0000313" key="1">
    <source>
        <dbReference type="EMBL" id="EOR95726.1"/>
    </source>
</evidence>
<keyword evidence="2" id="KW-1185">Reference proteome</keyword>
<accession>R9GVH8</accession>
<dbReference type="Proteomes" id="UP000014174">
    <property type="component" value="Unassembled WGS sequence"/>
</dbReference>
<dbReference type="STRING" id="1150600.ADIARSV_1039"/>
<dbReference type="PATRIC" id="fig|1150600.3.peg.1021"/>
<protein>
    <submittedName>
        <fullName evidence="1">Uncharacterized protein</fullName>
    </submittedName>
</protein>
<name>R9GVH8_9SPHI</name>
<reference evidence="1 2" key="1">
    <citation type="journal article" date="2013" name="Genome Announc.">
        <title>Draft Genome Sequence of Arcticibacter svalbardensis Strain MN12-7T, a Member of the Family Sphingobacteriaceae Isolated from an Arctic Soil Sample.</title>
        <authorList>
            <person name="Shivaji S."/>
            <person name="Ara S."/>
            <person name="Prasad S."/>
            <person name="Manasa B.P."/>
            <person name="Begum Z."/>
            <person name="Singh A."/>
            <person name="Kumar Pinnaka A."/>
        </authorList>
    </citation>
    <scope>NUCLEOTIDE SEQUENCE [LARGE SCALE GENOMIC DNA]</scope>
    <source>
        <strain evidence="1 2">MN12-7</strain>
    </source>
</reference>
<gene>
    <name evidence="1" type="ORF">ADIARSV_1039</name>
</gene>
<comment type="caution">
    <text evidence="1">The sequence shown here is derived from an EMBL/GenBank/DDBJ whole genome shotgun (WGS) entry which is preliminary data.</text>
</comment>
<evidence type="ECO:0000313" key="2">
    <source>
        <dbReference type="Proteomes" id="UP000014174"/>
    </source>
</evidence>
<organism evidence="1 2">
    <name type="scientific">Arcticibacter svalbardensis MN12-7</name>
    <dbReference type="NCBI Taxonomy" id="1150600"/>
    <lineage>
        <taxon>Bacteria</taxon>
        <taxon>Pseudomonadati</taxon>
        <taxon>Bacteroidota</taxon>
        <taxon>Sphingobacteriia</taxon>
        <taxon>Sphingobacteriales</taxon>
        <taxon>Sphingobacteriaceae</taxon>
        <taxon>Arcticibacter</taxon>
    </lineage>
</organism>
<proteinExistence type="predicted"/>
<sequence length="90" mass="10432">MERSGIPVVSVFMADKNQAVEMMLSDTESSSKSLEKLNESSPLNEFWTAFNKYRSLTPYFRYLINAFYLVELRQHLTYIPSVLTPPPDYS</sequence>
<dbReference type="AlphaFoldDB" id="R9GVH8"/>